<organism evidence="1 2">
    <name type="scientific">Phytophthora sojae (strain P6497)</name>
    <name type="common">Soybean stem and root rot agent</name>
    <name type="synonym">Phytophthora megasperma f. sp. glycines</name>
    <dbReference type="NCBI Taxonomy" id="1094619"/>
    <lineage>
        <taxon>Eukaryota</taxon>
        <taxon>Sar</taxon>
        <taxon>Stramenopiles</taxon>
        <taxon>Oomycota</taxon>
        <taxon>Peronosporomycetes</taxon>
        <taxon>Peronosporales</taxon>
        <taxon>Peronosporaceae</taxon>
        <taxon>Phytophthora</taxon>
    </lineage>
</organism>
<protein>
    <submittedName>
        <fullName evidence="1">Uncharacterized protein</fullName>
    </submittedName>
</protein>
<dbReference type="InParanoid" id="G4ZSI0"/>
<dbReference type="GeneID" id="20638710"/>
<gene>
    <name evidence="1" type="ORF">PHYSODRAFT_256192</name>
</gene>
<dbReference type="RefSeq" id="XP_009531489.1">
    <property type="nucleotide sequence ID" value="XM_009533194.1"/>
</dbReference>
<proteinExistence type="predicted"/>
<dbReference type="KEGG" id="psoj:PHYSODRAFT_256192"/>
<sequence>MSSPFNELQSTVPLLMILHGLCEFHRRKANASQKRLHQRQREARLKRKLGEAEAEAVESRLTKKVCPSMQDTFDPTTIDPIPHEAPFIRATACTVGTHAEQLVNPNFMMELSMPLPFTAFSPLETTQWTPSNLQPAQDEAGSAIV</sequence>
<evidence type="ECO:0000313" key="1">
    <source>
        <dbReference type="EMBL" id="EGZ14060.1"/>
    </source>
</evidence>
<reference evidence="1 2" key="1">
    <citation type="journal article" date="2006" name="Science">
        <title>Phytophthora genome sequences uncover evolutionary origins and mechanisms of pathogenesis.</title>
        <authorList>
            <person name="Tyler B.M."/>
            <person name="Tripathy S."/>
            <person name="Zhang X."/>
            <person name="Dehal P."/>
            <person name="Jiang R.H."/>
            <person name="Aerts A."/>
            <person name="Arredondo F.D."/>
            <person name="Baxter L."/>
            <person name="Bensasson D."/>
            <person name="Beynon J.L."/>
            <person name="Chapman J."/>
            <person name="Damasceno C.M."/>
            <person name="Dorrance A.E."/>
            <person name="Dou D."/>
            <person name="Dickerman A.W."/>
            <person name="Dubchak I.L."/>
            <person name="Garbelotto M."/>
            <person name="Gijzen M."/>
            <person name="Gordon S.G."/>
            <person name="Govers F."/>
            <person name="Grunwald N.J."/>
            <person name="Huang W."/>
            <person name="Ivors K.L."/>
            <person name="Jones R.W."/>
            <person name="Kamoun S."/>
            <person name="Krampis K."/>
            <person name="Lamour K.H."/>
            <person name="Lee M.K."/>
            <person name="McDonald W.H."/>
            <person name="Medina M."/>
            <person name="Meijer H.J."/>
            <person name="Nordberg E.K."/>
            <person name="Maclean D.J."/>
            <person name="Ospina-Giraldo M.D."/>
            <person name="Morris P.F."/>
            <person name="Phuntumart V."/>
            <person name="Putnam N.H."/>
            <person name="Rash S."/>
            <person name="Rose J.K."/>
            <person name="Sakihama Y."/>
            <person name="Salamov A.A."/>
            <person name="Savidor A."/>
            <person name="Scheuring C.F."/>
            <person name="Smith B.M."/>
            <person name="Sobral B.W."/>
            <person name="Terry A."/>
            <person name="Torto-Alalibo T.A."/>
            <person name="Win J."/>
            <person name="Xu Z."/>
            <person name="Zhang H."/>
            <person name="Grigoriev I.V."/>
            <person name="Rokhsar D.S."/>
            <person name="Boore J.L."/>
        </authorList>
    </citation>
    <scope>NUCLEOTIDE SEQUENCE [LARGE SCALE GENOMIC DNA]</scope>
    <source>
        <strain evidence="1 2">P6497</strain>
    </source>
</reference>
<keyword evidence="2" id="KW-1185">Reference proteome</keyword>
<dbReference type="SMR" id="G4ZSI0"/>
<evidence type="ECO:0000313" key="2">
    <source>
        <dbReference type="Proteomes" id="UP000002640"/>
    </source>
</evidence>
<dbReference type="Proteomes" id="UP000002640">
    <property type="component" value="Unassembled WGS sequence"/>
</dbReference>
<dbReference type="EMBL" id="JH159156">
    <property type="protein sequence ID" value="EGZ14060.1"/>
    <property type="molecule type" value="Genomic_DNA"/>
</dbReference>
<name>G4ZSI0_PHYSP</name>
<accession>G4ZSI0</accession>
<dbReference type="AlphaFoldDB" id="G4ZSI0"/>